<dbReference type="PANTHER" id="PTHR35007">
    <property type="entry name" value="INTEGRAL MEMBRANE PROTEIN-RELATED"/>
    <property type="match status" value="1"/>
</dbReference>
<evidence type="ECO:0000256" key="1">
    <source>
        <dbReference type="ARBA" id="ARBA00004651"/>
    </source>
</evidence>
<organism evidence="8 9">
    <name type="scientific">Chlorobaculum thiosulfatiphilum</name>
    <name type="common">Chlorobium limicola f.sp. thiosulfatophilum</name>
    <dbReference type="NCBI Taxonomy" id="115852"/>
    <lineage>
        <taxon>Bacteria</taxon>
        <taxon>Pseudomonadati</taxon>
        <taxon>Chlorobiota</taxon>
        <taxon>Chlorobiia</taxon>
        <taxon>Chlorobiales</taxon>
        <taxon>Chlorobiaceae</taxon>
        <taxon>Chlorobaculum</taxon>
    </lineage>
</organism>
<evidence type="ECO:0000256" key="2">
    <source>
        <dbReference type="ARBA" id="ARBA00022475"/>
    </source>
</evidence>
<evidence type="ECO:0000256" key="5">
    <source>
        <dbReference type="ARBA" id="ARBA00023136"/>
    </source>
</evidence>
<dbReference type="Proteomes" id="UP000308271">
    <property type="component" value="Unassembled WGS sequence"/>
</dbReference>
<comment type="subcellular location">
    <subcellularLocation>
        <location evidence="1">Cell membrane</location>
        <topology evidence="1">Multi-pass membrane protein</topology>
    </subcellularLocation>
</comment>
<keyword evidence="3 6" id="KW-0812">Transmembrane</keyword>
<comment type="caution">
    <text evidence="8">The sequence shown here is derived from an EMBL/GenBank/DDBJ whole genome shotgun (WGS) entry which is preliminary data.</text>
</comment>
<protein>
    <submittedName>
        <fullName evidence="8">Type II secretion system F family protein</fullName>
    </submittedName>
</protein>
<evidence type="ECO:0000256" key="3">
    <source>
        <dbReference type="ARBA" id="ARBA00022692"/>
    </source>
</evidence>
<dbReference type="Pfam" id="PF00482">
    <property type="entry name" value="T2SSF"/>
    <property type="match status" value="1"/>
</dbReference>
<name>A0A5C4S2D0_CHLTI</name>
<proteinExistence type="predicted"/>
<evidence type="ECO:0000313" key="8">
    <source>
        <dbReference type="EMBL" id="TNJ37574.1"/>
    </source>
</evidence>
<accession>A0A5C4S2D0</accession>
<feature type="domain" description="Type II secretion system protein GspF" evidence="7">
    <location>
        <begin position="138"/>
        <end position="263"/>
    </location>
</feature>
<sequence length="305" mass="33802">MLLLYGAWLYVFDPRVKAKKQRLQAIYEAIHPGGQSSTSARSGHRDGAFETWLRSRSSTFGRLERLCKRAHSPLSAARMMLLMLALFTVVVAAGLLRQGNLALLLMLAAAIASTPVLWLFWLARKRRKAFDDKLPETLDYISRALRAGHSLTSAIGMVGKELPDPTGQEFKTVFDEISFGISFKEAIGQLSERVRSDDLDFFVISLTIQHDSGGNLAELLDGLAKTIRERIKLRGRIRTLSAEGRISAVVLGAMPFAFAVIITLIRPVYISVLWSTPQGHILLIIGGVLMAFGMLVLNRMTHIKV</sequence>
<dbReference type="PANTHER" id="PTHR35007:SF1">
    <property type="entry name" value="PILUS ASSEMBLY PROTEIN"/>
    <property type="match status" value="1"/>
</dbReference>
<dbReference type="InterPro" id="IPR018076">
    <property type="entry name" value="T2SS_GspF_dom"/>
</dbReference>
<feature type="transmembrane region" description="Helical" evidence="6">
    <location>
        <begin position="75"/>
        <end position="96"/>
    </location>
</feature>
<dbReference type="Gene3D" id="1.20.81.30">
    <property type="entry name" value="Type II secretion system (T2SS), domain F"/>
    <property type="match status" value="1"/>
</dbReference>
<keyword evidence="2" id="KW-1003">Cell membrane</keyword>
<dbReference type="AlphaFoldDB" id="A0A5C4S2D0"/>
<keyword evidence="5 6" id="KW-0472">Membrane</keyword>
<feature type="transmembrane region" description="Helical" evidence="6">
    <location>
        <begin position="246"/>
        <end position="265"/>
    </location>
</feature>
<keyword evidence="4 6" id="KW-1133">Transmembrane helix</keyword>
<dbReference type="EMBL" id="VDCH01000027">
    <property type="protein sequence ID" value="TNJ37574.1"/>
    <property type="molecule type" value="Genomic_DNA"/>
</dbReference>
<evidence type="ECO:0000256" key="6">
    <source>
        <dbReference type="SAM" id="Phobius"/>
    </source>
</evidence>
<evidence type="ECO:0000313" key="9">
    <source>
        <dbReference type="Proteomes" id="UP000308271"/>
    </source>
</evidence>
<keyword evidence="9" id="KW-1185">Reference proteome</keyword>
<feature type="transmembrane region" description="Helical" evidence="6">
    <location>
        <begin position="277"/>
        <end position="297"/>
    </location>
</feature>
<gene>
    <name evidence="8" type="ORF">FGF66_10430</name>
</gene>
<dbReference type="OrthoDB" id="597333at2"/>
<reference evidence="8 9" key="1">
    <citation type="submission" date="2019-05" db="EMBL/GenBank/DDBJ databases">
        <title>Draft Whole-Genome sequence of the green sulfur bacterium Chlorobaculum thiosulfatiphilum DSM 249.</title>
        <authorList>
            <person name="Meyer T.E."/>
            <person name="Kyndt J.A."/>
        </authorList>
    </citation>
    <scope>NUCLEOTIDE SEQUENCE [LARGE SCALE GENOMIC DNA]</scope>
    <source>
        <strain evidence="8 9">DSM 249</strain>
    </source>
</reference>
<evidence type="ECO:0000259" key="7">
    <source>
        <dbReference type="Pfam" id="PF00482"/>
    </source>
</evidence>
<feature type="transmembrane region" description="Helical" evidence="6">
    <location>
        <begin position="102"/>
        <end position="123"/>
    </location>
</feature>
<dbReference type="InterPro" id="IPR042094">
    <property type="entry name" value="T2SS_GspF_sf"/>
</dbReference>
<dbReference type="GO" id="GO:0005886">
    <property type="term" value="C:plasma membrane"/>
    <property type="evidence" value="ECO:0007669"/>
    <property type="project" value="UniProtKB-SubCell"/>
</dbReference>
<evidence type="ECO:0000256" key="4">
    <source>
        <dbReference type="ARBA" id="ARBA00022989"/>
    </source>
</evidence>